<reference evidence="5 6" key="1">
    <citation type="submission" date="2019-09" db="EMBL/GenBank/DDBJ databases">
        <authorList>
            <person name="Valk L.C."/>
        </authorList>
    </citation>
    <scope>NUCLEOTIDE SEQUENCE [LARGE SCALE GENOMIC DNA]</scope>
    <source>
        <strain evidence="5">GalUA</strain>
    </source>
</reference>
<dbReference type="GO" id="GO:0003677">
    <property type="term" value="F:DNA binding"/>
    <property type="evidence" value="ECO:0007669"/>
    <property type="project" value="UniProtKB-KW"/>
</dbReference>
<dbReference type="EMBL" id="WAGX01000002">
    <property type="protein sequence ID" value="KAB1441031.1"/>
    <property type="molecule type" value="Genomic_DNA"/>
</dbReference>
<dbReference type="Proteomes" id="UP000461768">
    <property type="component" value="Unassembled WGS sequence"/>
</dbReference>
<dbReference type="Pfam" id="PF12802">
    <property type="entry name" value="MarR_2"/>
    <property type="match status" value="1"/>
</dbReference>
<dbReference type="PROSITE" id="PS50995">
    <property type="entry name" value="HTH_MARR_2"/>
    <property type="match status" value="1"/>
</dbReference>
<proteinExistence type="predicted"/>
<dbReference type="InterPro" id="IPR036390">
    <property type="entry name" value="WH_DNA-bd_sf"/>
</dbReference>
<reference evidence="5 6" key="2">
    <citation type="submission" date="2020-02" db="EMBL/GenBank/DDBJ databases">
        <title>Candidatus Galacturonibacter soehngenii shows hetero-acetogenic catabolism of galacturonic acid but lacks a canonical carbon monoxide dehydrogenase/acetyl-CoA synthase complex.</title>
        <authorList>
            <person name="Diender M."/>
            <person name="Stouten G.R."/>
            <person name="Petersen J.F."/>
            <person name="Nielsen P.H."/>
            <person name="Dueholm M.S."/>
            <person name="Pronk J.T."/>
            <person name="Van Loosdrecht M.C.M."/>
        </authorList>
    </citation>
    <scope>NUCLEOTIDE SEQUENCE [LARGE SCALE GENOMIC DNA]</scope>
    <source>
        <strain evidence="5">GalUA</strain>
    </source>
</reference>
<dbReference type="PRINTS" id="PR00598">
    <property type="entry name" value="HTHMARR"/>
</dbReference>
<dbReference type="SUPFAM" id="SSF46785">
    <property type="entry name" value="Winged helix' DNA-binding domain"/>
    <property type="match status" value="1"/>
</dbReference>
<evidence type="ECO:0000256" key="1">
    <source>
        <dbReference type="ARBA" id="ARBA00023015"/>
    </source>
</evidence>
<protein>
    <submittedName>
        <fullName evidence="5">MarR family transcriptional regulator</fullName>
    </submittedName>
</protein>
<organism evidence="5 6">
    <name type="scientific">Candidatus Galacturonatibacter soehngenii</name>
    <dbReference type="NCBI Taxonomy" id="2307010"/>
    <lineage>
        <taxon>Bacteria</taxon>
        <taxon>Bacillati</taxon>
        <taxon>Bacillota</taxon>
        <taxon>Clostridia</taxon>
        <taxon>Lachnospirales</taxon>
        <taxon>Lachnospiraceae</taxon>
        <taxon>Candidatus Galacturonatibacter</taxon>
    </lineage>
</organism>
<dbReference type="PANTHER" id="PTHR42756:SF1">
    <property type="entry name" value="TRANSCRIPTIONAL REPRESSOR OF EMRAB OPERON"/>
    <property type="match status" value="1"/>
</dbReference>
<dbReference type="GO" id="GO:0003700">
    <property type="term" value="F:DNA-binding transcription factor activity"/>
    <property type="evidence" value="ECO:0007669"/>
    <property type="project" value="InterPro"/>
</dbReference>
<feature type="domain" description="HTH marR-type" evidence="4">
    <location>
        <begin position="4"/>
        <end position="139"/>
    </location>
</feature>
<keyword evidence="1" id="KW-0805">Transcription regulation</keyword>
<name>A0A7V7UDT2_9FIRM</name>
<evidence type="ECO:0000313" key="5">
    <source>
        <dbReference type="EMBL" id="KAB1441031.1"/>
    </source>
</evidence>
<comment type="caution">
    <text evidence="5">The sequence shown here is derived from an EMBL/GenBank/DDBJ whole genome shotgun (WGS) entry which is preliminary data.</text>
</comment>
<gene>
    <name evidence="5" type="ORF">F7O84_00675</name>
</gene>
<keyword evidence="2" id="KW-0238">DNA-binding</keyword>
<evidence type="ECO:0000256" key="3">
    <source>
        <dbReference type="ARBA" id="ARBA00023163"/>
    </source>
</evidence>
<dbReference type="AlphaFoldDB" id="A0A7V7UDT2"/>
<dbReference type="Gene3D" id="1.10.10.10">
    <property type="entry name" value="Winged helix-like DNA-binding domain superfamily/Winged helix DNA-binding domain"/>
    <property type="match status" value="1"/>
</dbReference>
<dbReference type="InterPro" id="IPR000835">
    <property type="entry name" value="HTH_MarR-typ"/>
</dbReference>
<dbReference type="RefSeq" id="WP_151140715.1">
    <property type="nucleotide sequence ID" value="NZ_WAGX01000002.1"/>
</dbReference>
<dbReference type="PANTHER" id="PTHR42756">
    <property type="entry name" value="TRANSCRIPTIONAL REGULATOR, MARR"/>
    <property type="match status" value="1"/>
</dbReference>
<dbReference type="OrthoDB" id="384891at2"/>
<accession>A0A7V7UDT2</accession>
<evidence type="ECO:0000256" key="2">
    <source>
        <dbReference type="ARBA" id="ARBA00023125"/>
    </source>
</evidence>
<evidence type="ECO:0000313" key="6">
    <source>
        <dbReference type="Proteomes" id="UP000461768"/>
    </source>
</evidence>
<dbReference type="InterPro" id="IPR036388">
    <property type="entry name" value="WH-like_DNA-bd_sf"/>
</dbReference>
<evidence type="ECO:0000259" key="4">
    <source>
        <dbReference type="PROSITE" id="PS50995"/>
    </source>
</evidence>
<sequence length="142" mass="16735">MYKKRHIAKVIIDLSYQLKRDLEQAAAKHGLTRTQAVIMKYLEVETKKRDVFQRDIEKEFRIRKSSVTSVLQLLEKNGYITRESVIEDARLKKLVLTDKARNVNAIIGDGLEKREEKFYEVLSEEEVERFFQTVEKITSTLE</sequence>
<dbReference type="SMART" id="SM00347">
    <property type="entry name" value="HTH_MARR"/>
    <property type="match status" value="1"/>
</dbReference>
<keyword evidence="6" id="KW-1185">Reference proteome</keyword>
<keyword evidence="3" id="KW-0804">Transcription</keyword>